<dbReference type="Proteomes" id="UP001374599">
    <property type="component" value="Unassembled WGS sequence"/>
</dbReference>
<evidence type="ECO:0000313" key="2">
    <source>
        <dbReference type="Proteomes" id="UP001374599"/>
    </source>
</evidence>
<dbReference type="EMBL" id="BTPU01000020">
    <property type="protein sequence ID" value="GMQ62144.1"/>
    <property type="molecule type" value="Genomic_DNA"/>
</dbReference>
<proteinExistence type="predicted"/>
<sequence length="69" mass="8240">MQHYLQMGTYILTFIRINLIYVNLLIMRLTFTYFSLRLKQAYLKDCFFLPINTPDNPSPITITSQYLIT</sequence>
<comment type="caution">
    <text evidence="1">The sequence shown here is derived from an EMBL/GenBank/DDBJ whole genome shotgun (WGS) entry which is preliminary data.</text>
</comment>
<accession>A0ACB5UHW2</accession>
<name>A0ACB5UHW2_9FIRM</name>
<keyword evidence="2" id="KW-1185">Reference proteome</keyword>
<evidence type="ECO:0000313" key="1">
    <source>
        <dbReference type="EMBL" id="GMQ62144.1"/>
    </source>
</evidence>
<gene>
    <name evidence="1" type="ORF">AN2V17_13750</name>
</gene>
<protein>
    <submittedName>
        <fullName evidence="1">Uncharacterized protein</fullName>
    </submittedName>
</protein>
<reference evidence="1" key="1">
    <citation type="submission" date="2023-09" db="EMBL/GenBank/DDBJ databases">
        <title>Vallitalea sediminicola and Vallitalea maricola sp. nov., anaerobic bacteria isolated from marine sediment.</title>
        <authorList>
            <person name="Hirano S."/>
            <person name="Maeda A."/>
            <person name="Terahara T."/>
            <person name="Mori K."/>
            <person name="Hamada M."/>
            <person name="Matsumoto R."/>
            <person name="Kobayashi T."/>
        </authorList>
    </citation>
    <scope>NUCLEOTIDE SEQUENCE</scope>
    <source>
        <strain evidence="1">AN17-2</strain>
    </source>
</reference>
<organism evidence="1 2">
    <name type="scientific">Vallitalea maricola</name>
    <dbReference type="NCBI Taxonomy" id="3074433"/>
    <lineage>
        <taxon>Bacteria</taxon>
        <taxon>Bacillati</taxon>
        <taxon>Bacillota</taxon>
        <taxon>Clostridia</taxon>
        <taxon>Lachnospirales</taxon>
        <taxon>Vallitaleaceae</taxon>
        <taxon>Vallitalea</taxon>
    </lineage>
</organism>